<dbReference type="Pfam" id="PF11238">
    <property type="entry name" value="DUF3039"/>
    <property type="match status" value="1"/>
</dbReference>
<dbReference type="EMBL" id="CP004350">
    <property type="protein sequence ID" value="AHI19474.1"/>
    <property type="molecule type" value="Genomic_DNA"/>
</dbReference>
<dbReference type="RefSeq" id="WP_169731174.1">
    <property type="nucleotide sequence ID" value="NZ_CP004350.1"/>
</dbReference>
<keyword evidence="2" id="KW-1185">Reference proteome</keyword>
<evidence type="ECO:0000313" key="2">
    <source>
        <dbReference type="Proteomes" id="UP000019226"/>
    </source>
</evidence>
<accession>A0ABN4CAL8</accession>
<evidence type="ECO:0008006" key="3">
    <source>
        <dbReference type="Google" id="ProtNLM"/>
    </source>
</evidence>
<dbReference type="GeneID" id="82877066"/>
<dbReference type="Proteomes" id="UP000019226">
    <property type="component" value="Chromosome"/>
</dbReference>
<organism evidence="1 2">
    <name type="scientific">Corynebacterium casei LMG S-19264</name>
    <dbReference type="NCBI Taxonomy" id="1285583"/>
    <lineage>
        <taxon>Bacteria</taxon>
        <taxon>Bacillati</taxon>
        <taxon>Actinomycetota</taxon>
        <taxon>Actinomycetes</taxon>
        <taxon>Mycobacteriales</taxon>
        <taxon>Corynebacteriaceae</taxon>
        <taxon>Corynebacterium</taxon>
    </lineage>
</organism>
<reference evidence="2" key="1">
    <citation type="submission" date="2013-02" db="EMBL/GenBank/DDBJ databases">
        <title>The complete genome sequence of Corynebacterium casei LMG S-19264 (=DSM 44701).</title>
        <authorList>
            <person name="Ruckert C."/>
            <person name="Albersmeier A."/>
            <person name="Kalinowski J."/>
        </authorList>
    </citation>
    <scope>NUCLEOTIDE SEQUENCE [LARGE SCALE GENOMIC DNA]</scope>
    <source>
        <strain evidence="2">LMG S-19264</strain>
    </source>
</reference>
<sequence length="359" mass="39872">MMRVWPTVDVLKTLYKADMLSARTKSEYEAARRVSDFEQKVGHLVRAFEFAISDEDLLDDARKGFQRGTLDLHKSTSSKAGTPVYEVRSRTGAAWRGAVICPDDGADAWLIYADRHDRFHSSGPNAIVKGLRSGALGPSQLDLRVRKMGIQRVAAQSLHQQVLDAVIDSLQEIAIGAKGSQISMPEKSEYKDAVIHVSVNKIVDQETDPTEAHEDLSTIRLKFLDSSMSYQTRSELIRLIAGFLQPDETMIESLYLRDFTLDILVTQAMIMQLLGLGKERTKGFEAIPPKPKVLHYGFKSLLTEAYVQGSAVQAVCGQWWVPIGDAQTHPDLPVCSKCEAEEPWAQAISNLKKSANPKS</sequence>
<protein>
    <recommendedName>
        <fullName evidence="3">DUF3039 domain-containing protein</fullName>
    </recommendedName>
</protein>
<evidence type="ECO:0000313" key="1">
    <source>
        <dbReference type="EMBL" id="AHI19474.1"/>
    </source>
</evidence>
<name>A0ABN4CAL8_9CORY</name>
<proteinExistence type="predicted"/>
<dbReference type="InterPro" id="IPR021400">
    <property type="entry name" value="DUF3039"/>
</dbReference>
<gene>
    <name evidence="1" type="ORF">CCASEI_04480</name>
</gene>